<dbReference type="Proteomes" id="UP000249070">
    <property type="component" value="Unassembled WGS sequence"/>
</dbReference>
<dbReference type="InterPro" id="IPR001867">
    <property type="entry name" value="OmpR/PhoB-type_DNA-bd"/>
</dbReference>
<evidence type="ECO:0000259" key="9">
    <source>
        <dbReference type="PROSITE" id="PS50110"/>
    </source>
</evidence>
<dbReference type="Pfam" id="PF00486">
    <property type="entry name" value="Trans_reg_C"/>
    <property type="match status" value="1"/>
</dbReference>
<reference evidence="13 15" key="1">
    <citation type="submission" date="2017-02" db="EMBL/GenBank/DDBJ databases">
        <title>Clonality and virulence of isolates of VRE in Hematopoietic Stem Cell Transplanted (HSCT) patients.</title>
        <authorList>
            <person name="Marchi A.P."/>
            <person name="Martins R.C."/>
            <person name="Marie S.K."/>
            <person name="Levin A.S."/>
            <person name="Costa S.F."/>
        </authorList>
    </citation>
    <scope>NUCLEOTIDE SEQUENCE [LARGE SCALE GENOMIC DNA]</scope>
    <source>
        <strain evidence="13 15">LIM1759</strain>
    </source>
</reference>
<keyword evidence="2" id="KW-0902">Two-component regulatory system</keyword>
<dbReference type="PROSITE" id="PS51755">
    <property type="entry name" value="OMPR_PHOB"/>
    <property type="match status" value="1"/>
</dbReference>
<evidence type="ECO:0000313" key="13">
    <source>
        <dbReference type="EMBL" id="OOL83455.1"/>
    </source>
</evidence>
<dbReference type="SMART" id="SM00862">
    <property type="entry name" value="Trans_reg_C"/>
    <property type="match status" value="1"/>
</dbReference>
<name>A0A132Z238_ENTFC</name>
<dbReference type="FunFam" id="1.10.10.10:FF:000018">
    <property type="entry name" value="DNA-binding response regulator ResD"/>
    <property type="match status" value="1"/>
</dbReference>
<evidence type="ECO:0000256" key="1">
    <source>
        <dbReference type="ARBA" id="ARBA00022553"/>
    </source>
</evidence>
<evidence type="ECO:0000313" key="14">
    <source>
        <dbReference type="EMBL" id="PZM56847.1"/>
    </source>
</evidence>
<evidence type="ECO:0000313" key="12">
    <source>
        <dbReference type="EMBL" id="MBX4223596.1"/>
    </source>
</evidence>
<evidence type="ECO:0000256" key="8">
    <source>
        <dbReference type="PROSITE-ProRule" id="PRU01091"/>
    </source>
</evidence>
<feature type="domain" description="OmpR/PhoB-type" evidence="10">
    <location>
        <begin position="130"/>
        <end position="226"/>
    </location>
</feature>
<dbReference type="Proteomes" id="UP001139644">
    <property type="component" value="Unassembled WGS sequence"/>
</dbReference>
<dbReference type="Pfam" id="PF00072">
    <property type="entry name" value="Response_reg"/>
    <property type="match status" value="1"/>
</dbReference>
<dbReference type="Proteomes" id="UP000191171">
    <property type="component" value="Unassembled WGS sequence"/>
</dbReference>
<dbReference type="RefSeq" id="WP_002287499.1">
    <property type="nucleotide sequence ID" value="NZ_AP022341.1"/>
</dbReference>
<evidence type="ECO:0000313" key="15">
    <source>
        <dbReference type="Proteomes" id="UP000191171"/>
    </source>
</evidence>
<reference evidence="14 16" key="2">
    <citation type="submission" date="2018-05" db="EMBL/GenBank/DDBJ databases">
        <title>Vancomycin-resistant Enterococcus faecium strain from Chelyabinsk, Russia.</title>
        <authorList>
            <person name="Gostev V."/>
            <person name="Goncharov A."/>
            <person name="Kolodzhieva V."/>
            <person name="Suvorov A."/>
            <person name="Sidorenko S."/>
            <person name="Zueva L."/>
        </authorList>
    </citation>
    <scope>NUCLEOTIDE SEQUENCE [LARGE SCALE GENOMIC DNA]</scope>
    <source>
        <strain evidence="14 16">20</strain>
    </source>
</reference>
<keyword evidence="6" id="KW-0804">Transcription</keyword>
<dbReference type="GO" id="GO:0000156">
    <property type="term" value="F:phosphorelay response regulator activity"/>
    <property type="evidence" value="ECO:0007669"/>
    <property type="project" value="TreeGrafter"/>
</dbReference>
<accession>A0A132Z238</accession>
<evidence type="ECO:0000256" key="5">
    <source>
        <dbReference type="ARBA" id="ARBA00023159"/>
    </source>
</evidence>
<keyword evidence="3" id="KW-0805">Transcription regulation</keyword>
<dbReference type="GO" id="GO:0005829">
    <property type="term" value="C:cytosol"/>
    <property type="evidence" value="ECO:0007669"/>
    <property type="project" value="TreeGrafter"/>
</dbReference>
<evidence type="ECO:0000313" key="11">
    <source>
        <dbReference type="EMBL" id="KAB7577747.1"/>
    </source>
</evidence>
<dbReference type="PANTHER" id="PTHR48111:SF2">
    <property type="entry name" value="RESPONSE REGULATOR SAER"/>
    <property type="match status" value="1"/>
</dbReference>
<evidence type="ECO:0000256" key="7">
    <source>
        <dbReference type="PROSITE-ProRule" id="PRU00169"/>
    </source>
</evidence>
<organism evidence="13 15">
    <name type="scientific">Enterococcus faecium</name>
    <name type="common">Streptococcus faecium</name>
    <dbReference type="NCBI Taxonomy" id="1352"/>
    <lineage>
        <taxon>Bacteria</taxon>
        <taxon>Bacillati</taxon>
        <taxon>Bacillota</taxon>
        <taxon>Bacilli</taxon>
        <taxon>Lactobacillales</taxon>
        <taxon>Enterococcaceae</taxon>
        <taxon>Enterococcus</taxon>
    </lineage>
</organism>
<sequence>MFLLETILIIEDDEAVHSLLEEVLEQRYKLLDAYSGTEGKLLLSTYPVDLILLDLMLPGLSGEALLAEIRQTSNVPIIVLSAKSDQRDKVSLLAAGADDYVTKPFDIEELLLRIGIQLRHQTSVQVKDLSQRIYYKEILLDKESRDVNVNGVAVHLTGREFDLLKLFLEHPKKVFSRANLYETVWQEPYFDSEKTVNMHISNLRGKLAKAHAVYIHTVWGVGFRFD</sequence>
<dbReference type="SUPFAM" id="SSF52172">
    <property type="entry name" value="CheY-like"/>
    <property type="match status" value="1"/>
</dbReference>
<reference evidence="11 17" key="3">
    <citation type="submission" date="2019-10" db="EMBL/GenBank/DDBJ databases">
        <title>Evolutionary dynamics of vancomycin-resistant Enterococcus faecium during gastrointestinal tract colonization and bloodstream infection in immunocompromised pediatric patients.</title>
        <authorList>
            <person name="Chilambi G.S."/>
            <person name="Nordstrom H.R."/>
            <person name="Evans D.R."/>
            <person name="Ferrolino J."/>
            <person name="Hayden R.T."/>
            <person name="Maron G.M."/>
            <person name="Vo A.N."/>
            <person name="Gilmore M.S."/>
            <person name="Wolf J."/>
            <person name="Rosch J.W."/>
            <person name="Van Tyne D."/>
        </authorList>
    </citation>
    <scope>NUCLEOTIDE SEQUENCE [LARGE SCALE GENOMIC DNA]</scope>
    <source>
        <strain evidence="11 17">VRECG27</strain>
    </source>
</reference>
<dbReference type="InterPro" id="IPR036388">
    <property type="entry name" value="WH-like_DNA-bd_sf"/>
</dbReference>
<dbReference type="Gene3D" id="6.10.250.690">
    <property type="match status" value="1"/>
</dbReference>
<dbReference type="Proteomes" id="UP000469871">
    <property type="component" value="Unassembled WGS sequence"/>
</dbReference>
<dbReference type="GO" id="GO:0032993">
    <property type="term" value="C:protein-DNA complex"/>
    <property type="evidence" value="ECO:0007669"/>
    <property type="project" value="TreeGrafter"/>
</dbReference>
<feature type="modified residue" description="4-aspartylphosphate" evidence="7">
    <location>
        <position position="54"/>
    </location>
</feature>
<dbReference type="PROSITE" id="PS50110">
    <property type="entry name" value="RESPONSE_REGULATORY"/>
    <property type="match status" value="1"/>
</dbReference>
<proteinExistence type="predicted"/>
<evidence type="ECO:0000256" key="3">
    <source>
        <dbReference type="ARBA" id="ARBA00023015"/>
    </source>
</evidence>
<feature type="domain" description="Response regulatory" evidence="9">
    <location>
        <begin position="6"/>
        <end position="118"/>
    </location>
</feature>
<evidence type="ECO:0000313" key="16">
    <source>
        <dbReference type="Proteomes" id="UP000249070"/>
    </source>
</evidence>
<dbReference type="InterPro" id="IPR039420">
    <property type="entry name" value="WalR-like"/>
</dbReference>
<dbReference type="GO" id="GO:0000976">
    <property type="term" value="F:transcription cis-regulatory region binding"/>
    <property type="evidence" value="ECO:0007669"/>
    <property type="project" value="TreeGrafter"/>
</dbReference>
<dbReference type="InterPro" id="IPR011006">
    <property type="entry name" value="CheY-like_superfamily"/>
</dbReference>
<keyword evidence="4 8" id="KW-0238">DNA-binding</keyword>
<dbReference type="EMBL" id="MVGJ01000015">
    <property type="protein sequence ID" value="OOL83455.1"/>
    <property type="molecule type" value="Genomic_DNA"/>
</dbReference>
<gene>
    <name evidence="13" type="ORF">B1P95_03575</name>
    <name evidence="14" type="ORF">DKP91_02290</name>
    <name evidence="11" type="ORF">GBM73_10655</name>
    <name evidence="12" type="ORF">KYX88_12475</name>
</gene>
<dbReference type="GO" id="GO:0006355">
    <property type="term" value="P:regulation of DNA-templated transcription"/>
    <property type="evidence" value="ECO:0007669"/>
    <property type="project" value="InterPro"/>
</dbReference>
<feature type="DNA-binding region" description="OmpR/PhoB-type" evidence="8">
    <location>
        <begin position="130"/>
        <end position="226"/>
    </location>
</feature>
<dbReference type="AlphaFoldDB" id="A0A132Z238"/>
<evidence type="ECO:0000256" key="4">
    <source>
        <dbReference type="ARBA" id="ARBA00023125"/>
    </source>
</evidence>
<evidence type="ECO:0000256" key="2">
    <source>
        <dbReference type="ARBA" id="ARBA00023012"/>
    </source>
</evidence>
<dbReference type="Gene3D" id="1.10.10.10">
    <property type="entry name" value="Winged helix-like DNA-binding domain superfamily/Winged helix DNA-binding domain"/>
    <property type="match status" value="1"/>
</dbReference>
<dbReference type="Gene3D" id="3.40.50.2300">
    <property type="match status" value="1"/>
</dbReference>
<evidence type="ECO:0000256" key="6">
    <source>
        <dbReference type="ARBA" id="ARBA00023163"/>
    </source>
</evidence>
<evidence type="ECO:0000313" key="17">
    <source>
        <dbReference type="Proteomes" id="UP000469871"/>
    </source>
</evidence>
<dbReference type="CDD" id="cd00383">
    <property type="entry name" value="trans_reg_C"/>
    <property type="match status" value="1"/>
</dbReference>
<dbReference type="SMART" id="SM00448">
    <property type="entry name" value="REC"/>
    <property type="match status" value="1"/>
</dbReference>
<dbReference type="PANTHER" id="PTHR48111">
    <property type="entry name" value="REGULATOR OF RPOS"/>
    <property type="match status" value="1"/>
</dbReference>
<keyword evidence="5" id="KW-0010">Activator</keyword>
<dbReference type="EMBL" id="WEFP01000001">
    <property type="protein sequence ID" value="KAB7577747.1"/>
    <property type="molecule type" value="Genomic_DNA"/>
</dbReference>
<dbReference type="InterPro" id="IPR001789">
    <property type="entry name" value="Sig_transdc_resp-reg_receiver"/>
</dbReference>
<dbReference type="EMBL" id="QHGU01000006">
    <property type="protein sequence ID" value="PZM56847.1"/>
    <property type="molecule type" value="Genomic_DNA"/>
</dbReference>
<evidence type="ECO:0000259" key="10">
    <source>
        <dbReference type="PROSITE" id="PS51755"/>
    </source>
</evidence>
<comment type="caution">
    <text evidence="13">The sequence shown here is derived from an EMBL/GenBank/DDBJ whole genome shotgun (WGS) entry which is preliminary data.</text>
</comment>
<dbReference type="EMBL" id="JAIFOC010000135">
    <property type="protein sequence ID" value="MBX4223596.1"/>
    <property type="molecule type" value="Genomic_DNA"/>
</dbReference>
<protein>
    <submittedName>
        <fullName evidence="13">DNA-binding response regulator</fullName>
    </submittedName>
    <submittedName>
        <fullName evidence="11">Response regulator transcription factor</fullName>
    </submittedName>
</protein>
<reference evidence="12" key="4">
    <citation type="journal article" date="2022" name="J. Anim. Sci.">
        <title>Whole genome sequence analyses-based assessment of virulence potential and antimicrobial susceptibilities and resistance of Enterococcus faecium strains isolated from commercial swine and cattle probiotic products.</title>
        <authorList>
            <person name="Shridhar P.B."/>
            <person name="Amachawadi R.G."/>
            <person name="Tokach M."/>
            <person name="Patel I."/>
            <person name="Gangiredla J."/>
            <person name="Mammel M."/>
            <person name="Nagaraja T.G."/>
        </authorList>
    </citation>
    <scope>NUCLEOTIDE SEQUENCE</scope>
    <source>
        <strain evidence="12">EF215</strain>
    </source>
</reference>
<keyword evidence="1 7" id="KW-0597">Phosphoprotein</keyword>